<dbReference type="InterPro" id="IPR000795">
    <property type="entry name" value="T_Tr_GTP-bd_dom"/>
</dbReference>
<protein>
    <submittedName>
        <fullName evidence="2">Translation elongation factor 2</fullName>
    </submittedName>
</protein>
<dbReference type="SUPFAM" id="SSF52540">
    <property type="entry name" value="P-loop containing nucleoside triphosphate hydrolases"/>
    <property type="match status" value="1"/>
</dbReference>
<dbReference type="InterPro" id="IPR035647">
    <property type="entry name" value="EFG_III/V"/>
</dbReference>
<keyword evidence="2" id="KW-0648">Protein biosynthesis</keyword>
<dbReference type="GO" id="GO:0005829">
    <property type="term" value="C:cytosol"/>
    <property type="evidence" value="ECO:0007669"/>
    <property type="project" value="TreeGrafter"/>
</dbReference>
<dbReference type="GO" id="GO:0003746">
    <property type="term" value="F:translation elongation factor activity"/>
    <property type="evidence" value="ECO:0007669"/>
    <property type="project" value="UniProtKB-KW"/>
</dbReference>
<dbReference type="SUPFAM" id="SSF54980">
    <property type="entry name" value="EF-G C-terminal domain-like"/>
    <property type="match status" value="1"/>
</dbReference>
<comment type="caution">
    <text evidence="2">The sequence shown here is derived from an EMBL/GenBank/DDBJ whole genome shotgun (WGS) entry which is preliminary data.</text>
</comment>
<dbReference type="GO" id="GO:0042256">
    <property type="term" value="P:cytosolic ribosome assembly"/>
    <property type="evidence" value="ECO:0007669"/>
    <property type="project" value="TreeGrafter"/>
</dbReference>
<evidence type="ECO:0000313" key="3">
    <source>
        <dbReference type="Proteomes" id="UP000034350"/>
    </source>
</evidence>
<name>A0A0F9WCT6_9MICR</name>
<keyword evidence="2" id="KW-0251">Elongation factor</keyword>
<dbReference type="GO" id="GO:0005525">
    <property type="term" value="F:GTP binding"/>
    <property type="evidence" value="ECO:0007669"/>
    <property type="project" value="InterPro"/>
</dbReference>
<dbReference type="PROSITE" id="PS51722">
    <property type="entry name" value="G_TR_2"/>
    <property type="match status" value="1"/>
</dbReference>
<dbReference type="VEuPathDB" id="MicrosporidiaDB:G9O61_00g001380"/>
<proteinExistence type="predicted"/>
<dbReference type="PANTHER" id="PTHR42908">
    <property type="entry name" value="TRANSLATION ELONGATION FACTOR-RELATED"/>
    <property type="match status" value="1"/>
</dbReference>
<dbReference type="Gene3D" id="3.40.50.300">
    <property type="entry name" value="P-loop containing nucleotide triphosphate hydrolases"/>
    <property type="match status" value="1"/>
</dbReference>
<dbReference type="NCBIfam" id="TIGR00231">
    <property type="entry name" value="small_GTP"/>
    <property type="match status" value="1"/>
</dbReference>
<dbReference type="VEuPathDB" id="MicrosporidiaDB:NCER_100887"/>
<dbReference type="OrthoDB" id="364892at2759"/>
<dbReference type="GeneID" id="36320911"/>
<dbReference type="InterPro" id="IPR005225">
    <property type="entry name" value="Small_GTP-bd"/>
</dbReference>
<dbReference type="PRINTS" id="PR00315">
    <property type="entry name" value="ELONGATNFCT"/>
</dbReference>
<gene>
    <name evidence="2" type="ORF">AAJ76_5400015889</name>
</gene>
<dbReference type="Proteomes" id="UP000034350">
    <property type="component" value="Unassembled WGS sequence"/>
</dbReference>
<sequence length="670" mass="77922">MSNIKSIITSVVAHIDHGKTTLIDSLVAYQGKISKSIAGEIRYMDTREDEQNRGITLKLSAIGLCYKNTEHIIVDTPGHVDFEFLVENSSIISDCFLIIIDIMEGITPRTYSLINYIRKDCAILVINKVDKVETADEALDKIEKIIMHTNSMVGSLIFTWTNNNIILSSATYCYGINYNNANLLLKRDNTTLDNVVNFIFYIENQIKKNSTDKICSRFNILKRTRKNILSTVMPLANSIFECIEHIYKPETYKKYLYNSTVPLLLLDKVHDKSAFCFVSLGLLRNNLSFDKKNLMFVTRLFKGKIKTGDILYNNEEKYEIKSIYKFGINDFLEVDSVSGSTLVCLKGNFRKNMPIFSIKPFNYSYHEKIYPFYRSRLIPEQRDNIEEIKTVLRALVNTEQCLKIKINKYNQIDVLSSGKVQVEKLIEDLKKCNFKVRQGVDENLFCEFPKNESTYEFESEEYKIIVQIYKNDDSEYNGYLDEFNNRFMVLTDKFRNLIYSILEVYVISGPVISEYIRDTTFKIKFYEKKLDLYEEKLYSQIKQNVKLAYNNAEPSIAPFFYKLNISIQEECLGGVYTSIQKISSILQNEEYDEATGFYVLIVLVPYFVYDNFVEDVRVCTKGTAYILSAEFGYFYGLDFSDCIEEIRKKKGLMTNEKIIKNPEKQRTLKK</sequence>
<dbReference type="GO" id="GO:1990904">
    <property type="term" value="C:ribonucleoprotein complex"/>
    <property type="evidence" value="ECO:0007669"/>
    <property type="project" value="TreeGrafter"/>
</dbReference>
<dbReference type="Gene3D" id="3.30.70.240">
    <property type="match status" value="1"/>
</dbReference>
<dbReference type="InterPro" id="IPR027417">
    <property type="entry name" value="P-loop_NTPase"/>
</dbReference>
<evidence type="ECO:0000313" key="2">
    <source>
        <dbReference type="EMBL" id="KKO74640.1"/>
    </source>
</evidence>
<dbReference type="RefSeq" id="XP_024330382.1">
    <property type="nucleotide sequence ID" value="XM_024475963.1"/>
</dbReference>
<accession>A0A0F9WCT6</accession>
<reference evidence="2 3" key="1">
    <citation type="journal article" date="2015" name="Environ. Microbiol.">
        <title>Genome analyses suggest the presence of polyploidy and recent human-driven expansions in eight global populations of the honeybee pathogen Nosema ceranae.</title>
        <authorList>
            <person name="Pelin A."/>
            <person name="Selman M."/>
            <person name="Aris-Brosou S."/>
            <person name="Farinelli L."/>
            <person name="Corradi N."/>
        </authorList>
    </citation>
    <scope>NUCLEOTIDE SEQUENCE [LARGE SCALE GENOMIC DNA]</scope>
    <source>
        <strain evidence="2 3">PA08 1199</strain>
    </source>
</reference>
<dbReference type="GO" id="GO:0003924">
    <property type="term" value="F:GTPase activity"/>
    <property type="evidence" value="ECO:0007669"/>
    <property type="project" value="InterPro"/>
</dbReference>
<keyword evidence="3" id="KW-1185">Reference proteome</keyword>
<evidence type="ECO:0000259" key="1">
    <source>
        <dbReference type="PROSITE" id="PS51722"/>
    </source>
</evidence>
<dbReference type="PANTHER" id="PTHR42908:SF3">
    <property type="entry name" value="ELONGATION FACTOR-LIKE GTPASE 1"/>
    <property type="match status" value="1"/>
</dbReference>
<dbReference type="AlphaFoldDB" id="A0A0F9WCT6"/>
<feature type="domain" description="Tr-type G" evidence="1">
    <location>
        <begin position="4"/>
        <end position="211"/>
    </location>
</feature>
<dbReference type="Pfam" id="PF00009">
    <property type="entry name" value="GTP_EFTU"/>
    <property type="match status" value="1"/>
</dbReference>
<dbReference type="EMBL" id="JPQZ01000054">
    <property type="protein sequence ID" value="KKO74640.1"/>
    <property type="molecule type" value="Genomic_DNA"/>
</dbReference>
<organism evidence="2 3">
    <name type="scientific">Vairimorpha ceranae</name>
    <dbReference type="NCBI Taxonomy" id="40302"/>
    <lineage>
        <taxon>Eukaryota</taxon>
        <taxon>Fungi</taxon>
        <taxon>Fungi incertae sedis</taxon>
        <taxon>Microsporidia</taxon>
        <taxon>Nosematidae</taxon>
        <taxon>Vairimorpha</taxon>
    </lineage>
</organism>
<dbReference type="VEuPathDB" id="MicrosporidiaDB:AAJ76_5400015889"/>
<dbReference type="GO" id="GO:0043022">
    <property type="term" value="F:ribosome binding"/>
    <property type="evidence" value="ECO:0007669"/>
    <property type="project" value="TreeGrafter"/>
</dbReference>